<dbReference type="EMBL" id="QEAM01000354">
    <property type="protein sequence ID" value="TPX40895.1"/>
    <property type="molecule type" value="Genomic_DNA"/>
</dbReference>
<dbReference type="PANTHER" id="PTHR28582">
    <property type="entry name" value="TRNA-SPLICING ENDONUCLEASE SUBUNIT SEN15"/>
    <property type="match status" value="1"/>
</dbReference>
<evidence type="ECO:0000313" key="6">
    <source>
        <dbReference type="Proteomes" id="UP000317494"/>
    </source>
</evidence>
<dbReference type="GO" id="GO:0005634">
    <property type="term" value="C:nucleus"/>
    <property type="evidence" value="ECO:0007669"/>
    <property type="project" value="UniProtKB-ARBA"/>
</dbReference>
<dbReference type="OrthoDB" id="10002170at2759"/>
<evidence type="ECO:0000259" key="3">
    <source>
        <dbReference type="Pfam" id="PF09631"/>
    </source>
</evidence>
<dbReference type="GO" id="GO:0006388">
    <property type="term" value="P:tRNA splicing, via endonucleolytic cleavage and ligation"/>
    <property type="evidence" value="ECO:0007669"/>
    <property type="project" value="InterPro"/>
</dbReference>
<dbReference type="InterPro" id="IPR011856">
    <property type="entry name" value="tRNA_endonuc-like_dom_sf"/>
</dbReference>
<name>A0A507CB74_9FUNG</name>
<organism evidence="4 6">
    <name type="scientific">Synchytrium endobioticum</name>
    <dbReference type="NCBI Taxonomy" id="286115"/>
    <lineage>
        <taxon>Eukaryota</taxon>
        <taxon>Fungi</taxon>
        <taxon>Fungi incertae sedis</taxon>
        <taxon>Chytridiomycota</taxon>
        <taxon>Chytridiomycota incertae sedis</taxon>
        <taxon>Chytridiomycetes</taxon>
        <taxon>Synchytriales</taxon>
        <taxon>Synchytriaceae</taxon>
        <taxon>Synchytrium</taxon>
    </lineage>
</organism>
<reference evidence="6 7" key="1">
    <citation type="journal article" date="2019" name="Sci. Rep.">
        <title>Comparative genomics of chytrid fungi reveal insights into the obligate biotrophic and pathogenic lifestyle of Synchytrium endobioticum.</title>
        <authorList>
            <person name="van de Vossenberg B.T.L.H."/>
            <person name="Warris S."/>
            <person name="Nguyen H.D.T."/>
            <person name="van Gent-Pelzer M.P.E."/>
            <person name="Joly D.L."/>
            <person name="van de Geest H.C."/>
            <person name="Bonants P.J.M."/>
            <person name="Smith D.S."/>
            <person name="Levesque C.A."/>
            <person name="van der Lee T.A.J."/>
        </authorList>
    </citation>
    <scope>NUCLEOTIDE SEQUENCE [LARGE SCALE GENOMIC DNA]</scope>
    <source>
        <strain evidence="5 7">LEV6574</strain>
        <strain evidence="4 6">MB42</strain>
    </source>
</reference>
<comment type="similarity">
    <text evidence="1">Belongs to the SEN15 family.</text>
</comment>
<dbReference type="Proteomes" id="UP000320475">
    <property type="component" value="Unassembled WGS sequence"/>
</dbReference>
<sequence>MESHPNYKDLAKELHGMSGFHQELAFQVYVDLKFAKKWATIQAQRISKWNRVVFWSSMDAIEPQDVLIPTPVSERWTINSLEEYFKVLKFPVDGRTPTSVVLAVIETDSNVSYYRVHRDLVKPPEPKSK</sequence>
<dbReference type="EMBL" id="QEAN01000490">
    <property type="protein sequence ID" value="TPX34783.1"/>
    <property type="molecule type" value="Genomic_DNA"/>
</dbReference>
<dbReference type="SUPFAM" id="SSF53032">
    <property type="entry name" value="tRNA-intron endonuclease catalytic domain-like"/>
    <property type="match status" value="1"/>
</dbReference>
<evidence type="ECO:0000256" key="1">
    <source>
        <dbReference type="ARBA" id="ARBA00006091"/>
    </source>
</evidence>
<dbReference type="AlphaFoldDB" id="A0A507CB74"/>
<evidence type="ECO:0000313" key="7">
    <source>
        <dbReference type="Proteomes" id="UP000320475"/>
    </source>
</evidence>
<accession>A0A507CB74</accession>
<keyword evidence="2" id="KW-0819">tRNA processing</keyword>
<proteinExistence type="inferred from homology"/>
<dbReference type="GO" id="GO:0003676">
    <property type="term" value="F:nucleic acid binding"/>
    <property type="evidence" value="ECO:0007669"/>
    <property type="project" value="InterPro"/>
</dbReference>
<dbReference type="PANTHER" id="PTHR28582:SF1">
    <property type="entry name" value="TRNA-SPLICING ENDONUCLEASE SUBUNIT SEN15"/>
    <property type="match status" value="1"/>
</dbReference>
<dbReference type="InterPro" id="IPR036167">
    <property type="entry name" value="tRNA_intron_Endo_cat-like_sf"/>
</dbReference>
<dbReference type="Proteomes" id="UP000317494">
    <property type="component" value="Unassembled WGS sequence"/>
</dbReference>
<keyword evidence="6" id="KW-1185">Reference proteome</keyword>
<dbReference type="Gene3D" id="3.40.1350.10">
    <property type="match status" value="1"/>
</dbReference>
<gene>
    <name evidence="5" type="ORF">SeLEV6574_g06357</name>
    <name evidence="4" type="ORF">SeMB42_g07268</name>
</gene>
<feature type="domain" description="tRNA-splicing endonuclease subunit Sen15" evidence="3">
    <location>
        <begin position="27"/>
        <end position="125"/>
    </location>
</feature>
<evidence type="ECO:0000313" key="5">
    <source>
        <dbReference type="EMBL" id="TPX40895.1"/>
    </source>
</evidence>
<comment type="caution">
    <text evidence="4">The sequence shown here is derived from an EMBL/GenBank/DDBJ whole genome shotgun (WGS) entry which is preliminary data.</text>
</comment>
<evidence type="ECO:0000256" key="2">
    <source>
        <dbReference type="ARBA" id="ARBA00022694"/>
    </source>
</evidence>
<dbReference type="Pfam" id="PF09631">
    <property type="entry name" value="Sen15"/>
    <property type="match status" value="1"/>
</dbReference>
<dbReference type="STRING" id="286115.A0A507CB74"/>
<dbReference type="VEuPathDB" id="FungiDB:SeMB42_g07268"/>
<dbReference type="InterPro" id="IPR018593">
    <property type="entry name" value="tRNA-endonuc_su_Sen15"/>
</dbReference>
<protein>
    <recommendedName>
        <fullName evidence="3">tRNA-splicing endonuclease subunit Sen15 domain-containing protein</fullName>
    </recommendedName>
</protein>
<evidence type="ECO:0000313" key="4">
    <source>
        <dbReference type="EMBL" id="TPX34783.1"/>
    </source>
</evidence>